<reference evidence="3" key="1">
    <citation type="submission" date="2021-01" db="EMBL/GenBank/DDBJ databases">
        <title>KCTC 19127 draft genome.</title>
        <authorList>
            <person name="An D."/>
        </authorList>
    </citation>
    <scope>NUCLEOTIDE SEQUENCE</scope>
    <source>
        <strain evidence="3">KCTC 19127</strain>
    </source>
</reference>
<feature type="domain" description="PKD" evidence="2">
    <location>
        <begin position="61"/>
        <end position="102"/>
    </location>
</feature>
<name>A0A939C0S6_9ACTN</name>
<feature type="region of interest" description="Disordered" evidence="1">
    <location>
        <begin position="138"/>
        <end position="161"/>
    </location>
</feature>
<dbReference type="AlphaFoldDB" id="A0A939C0S6"/>
<organism evidence="3 4">
    <name type="scientific">Nakamurella flavida</name>
    <dbReference type="NCBI Taxonomy" id="363630"/>
    <lineage>
        <taxon>Bacteria</taxon>
        <taxon>Bacillati</taxon>
        <taxon>Actinomycetota</taxon>
        <taxon>Actinomycetes</taxon>
        <taxon>Nakamurellales</taxon>
        <taxon>Nakamurellaceae</taxon>
        <taxon>Nakamurella</taxon>
    </lineage>
</organism>
<dbReference type="PROSITE" id="PS50093">
    <property type="entry name" value="PKD"/>
    <property type="match status" value="1"/>
</dbReference>
<evidence type="ECO:0000313" key="4">
    <source>
        <dbReference type="Proteomes" id="UP000663801"/>
    </source>
</evidence>
<keyword evidence="4" id="KW-1185">Reference proteome</keyword>
<protein>
    <submittedName>
        <fullName evidence="3">PKD domain-containing protein</fullName>
    </submittedName>
</protein>
<dbReference type="GO" id="GO:0005975">
    <property type="term" value="P:carbohydrate metabolic process"/>
    <property type="evidence" value="ECO:0007669"/>
    <property type="project" value="UniProtKB-ARBA"/>
</dbReference>
<dbReference type="EMBL" id="JAERWL010000009">
    <property type="protein sequence ID" value="MBM9477028.1"/>
    <property type="molecule type" value="Genomic_DNA"/>
</dbReference>
<evidence type="ECO:0000259" key="2">
    <source>
        <dbReference type="PROSITE" id="PS50093"/>
    </source>
</evidence>
<evidence type="ECO:0000313" key="3">
    <source>
        <dbReference type="EMBL" id="MBM9477028.1"/>
    </source>
</evidence>
<proteinExistence type="predicted"/>
<dbReference type="CDD" id="cd00146">
    <property type="entry name" value="PKD"/>
    <property type="match status" value="1"/>
</dbReference>
<dbReference type="InterPro" id="IPR000601">
    <property type="entry name" value="PKD_dom"/>
</dbReference>
<comment type="caution">
    <text evidence="3">The sequence shown here is derived from an EMBL/GenBank/DDBJ whole genome shotgun (WGS) entry which is preliminary data.</text>
</comment>
<evidence type="ECO:0000256" key="1">
    <source>
        <dbReference type="SAM" id="MobiDB-lite"/>
    </source>
</evidence>
<dbReference type="Proteomes" id="UP000663801">
    <property type="component" value="Unassembled WGS sequence"/>
</dbReference>
<dbReference type="InterPro" id="IPR035986">
    <property type="entry name" value="PKD_dom_sf"/>
</dbReference>
<gene>
    <name evidence="3" type="ORF">JL107_11265</name>
</gene>
<dbReference type="InterPro" id="IPR013783">
    <property type="entry name" value="Ig-like_fold"/>
</dbReference>
<sequence length="161" mass="17117">MAEVFLTLPLALPDIKTNPPAPACTVVNIENTFYLDPPSAEAQTVDILGTPVTIYPAVENYTFTYGDGTSHTTTDPGEPYPDTTNTHTYTQAGTYSASVTVTWTGEWEAPGIPRGPIPGTAQTTSAPTTLYTHTYRTQLLDDPKSAPQRGTPLGPDDPCAG</sequence>
<dbReference type="Gene3D" id="2.60.40.10">
    <property type="entry name" value="Immunoglobulins"/>
    <property type="match status" value="1"/>
</dbReference>
<dbReference type="RefSeq" id="WP_205257134.1">
    <property type="nucleotide sequence ID" value="NZ_BAAAPV010000001.1"/>
</dbReference>
<accession>A0A939C0S6</accession>
<dbReference type="SUPFAM" id="SSF49299">
    <property type="entry name" value="PKD domain"/>
    <property type="match status" value="1"/>
</dbReference>